<sequence>MTDDQLIRSRTIPAAPDAVFAVLRDPARHPETEPTDWVRSAIDPRPITEVGQVFGMNMYARRDGFDPDYVMHNQVIAFEEPTTIAWRPGQYGPDGTLGFGGWSWRYDLTAQGDNCVVTLTYDWSQTPQQLRELFGLPPFGPDFLDQSLECLERAVNADRVRQPA</sequence>
<reference evidence="1 2" key="1">
    <citation type="submission" date="2019-07" db="EMBL/GenBank/DDBJ databases">
        <title>Microlunatus dokdonensis sp. nov. isolated from the rhizospheric soil of the wild plant Elymus tsukushiensis.</title>
        <authorList>
            <person name="Ghim S.-Y."/>
            <person name="Hwang Y.-J."/>
            <person name="Son J.-S."/>
            <person name="Shin J.-H."/>
        </authorList>
    </citation>
    <scope>NUCLEOTIDE SEQUENCE [LARGE SCALE GENOMIC DNA]</scope>
    <source>
        <strain evidence="1 2">KUDC0627</strain>
    </source>
</reference>
<dbReference type="EMBL" id="CP041692">
    <property type="protein sequence ID" value="QDP98819.1"/>
    <property type="molecule type" value="Genomic_DNA"/>
</dbReference>
<dbReference type="Pfam" id="PF10604">
    <property type="entry name" value="Polyketide_cyc2"/>
    <property type="match status" value="1"/>
</dbReference>
<name>A0A516Q5U7_9ACTN</name>
<dbReference type="OrthoDB" id="6624781at2"/>
<protein>
    <submittedName>
        <fullName evidence="1">ATPase</fullName>
    </submittedName>
</protein>
<evidence type="ECO:0000313" key="2">
    <source>
        <dbReference type="Proteomes" id="UP000319263"/>
    </source>
</evidence>
<dbReference type="SUPFAM" id="SSF55961">
    <property type="entry name" value="Bet v1-like"/>
    <property type="match status" value="1"/>
</dbReference>
<proteinExistence type="predicted"/>
<dbReference type="InterPro" id="IPR023393">
    <property type="entry name" value="START-like_dom_sf"/>
</dbReference>
<accession>A0A516Q5U7</accession>
<organism evidence="1 2">
    <name type="scientific">Microlunatus elymi</name>
    <dbReference type="NCBI Taxonomy" id="2596828"/>
    <lineage>
        <taxon>Bacteria</taxon>
        <taxon>Bacillati</taxon>
        <taxon>Actinomycetota</taxon>
        <taxon>Actinomycetes</taxon>
        <taxon>Propionibacteriales</taxon>
        <taxon>Propionibacteriaceae</taxon>
        <taxon>Microlunatus</taxon>
    </lineage>
</organism>
<evidence type="ECO:0000313" key="1">
    <source>
        <dbReference type="EMBL" id="QDP98819.1"/>
    </source>
</evidence>
<dbReference type="InterPro" id="IPR019587">
    <property type="entry name" value="Polyketide_cyclase/dehydratase"/>
</dbReference>
<gene>
    <name evidence="1" type="ORF">FOE78_15020</name>
</gene>
<dbReference type="Proteomes" id="UP000319263">
    <property type="component" value="Chromosome"/>
</dbReference>
<keyword evidence="2" id="KW-1185">Reference proteome</keyword>
<dbReference type="KEGG" id="mik:FOE78_15020"/>
<dbReference type="AlphaFoldDB" id="A0A516Q5U7"/>
<dbReference type="Gene3D" id="3.30.530.20">
    <property type="match status" value="1"/>
</dbReference>